<organism evidence="3 4">
    <name type="scientific">Ruminococcus intestinalis</name>
    <dbReference type="NCBI Taxonomy" id="2763066"/>
    <lineage>
        <taxon>Bacteria</taxon>
        <taxon>Bacillati</taxon>
        <taxon>Bacillota</taxon>
        <taxon>Clostridia</taxon>
        <taxon>Eubacteriales</taxon>
        <taxon>Oscillospiraceae</taxon>
        <taxon>Ruminococcus</taxon>
    </lineage>
</organism>
<comment type="caution">
    <text evidence="3">The sequence shown here is derived from an EMBL/GenBank/DDBJ whole genome shotgun (WGS) entry which is preliminary data.</text>
</comment>
<accession>A0ABR7HJH3</accession>
<reference evidence="3 4" key="1">
    <citation type="submission" date="2020-08" db="EMBL/GenBank/DDBJ databases">
        <title>Genome public.</title>
        <authorList>
            <person name="Liu C."/>
            <person name="Sun Q."/>
        </authorList>
    </citation>
    <scope>NUCLEOTIDE SEQUENCE [LARGE SCALE GENOMIC DNA]</scope>
    <source>
        <strain evidence="3 4">NSJ-71</strain>
    </source>
</reference>
<dbReference type="EMBL" id="JACOPS010000001">
    <property type="protein sequence ID" value="MBC5727638.1"/>
    <property type="molecule type" value="Genomic_DNA"/>
</dbReference>
<protein>
    <submittedName>
        <fullName evidence="3">VanZ family protein</fullName>
    </submittedName>
</protein>
<feature type="transmembrane region" description="Helical" evidence="1">
    <location>
        <begin position="128"/>
        <end position="149"/>
    </location>
</feature>
<evidence type="ECO:0000313" key="4">
    <source>
        <dbReference type="Proteomes" id="UP000636755"/>
    </source>
</evidence>
<dbReference type="RefSeq" id="WP_186934897.1">
    <property type="nucleotide sequence ID" value="NZ_JACOPS010000001.1"/>
</dbReference>
<keyword evidence="1" id="KW-0812">Transmembrane</keyword>
<sequence length="160" mass="17858">MATYSCGKKAKAILIIITIALVAFAFIHSSMPADISSEESGNVLEFLQKILDFLGFTPELTDHIVRKSAHFCEYTAIGAMLMSCAFAFDKLKPYKYYINVMFCGLATAVCDETIQLNVEGRAGMITDVLLDFSGVIFGTLIMFFIFLIYKKRFIAKSENK</sequence>
<dbReference type="NCBIfam" id="NF037970">
    <property type="entry name" value="vanZ_1"/>
    <property type="match status" value="1"/>
</dbReference>
<evidence type="ECO:0000256" key="1">
    <source>
        <dbReference type="SAM" id="Phobius"/>
    </source>
</evidence>
<feature type="transmembrane region" description="Helical" evidence="1">
    <location>
        <begin position="12"/>
        <end position="31"/>
    </location>
</feature>
<proteinExistence type="predicted"/>
<gene>
    <name evidence="3" type="ORF">H8R91_03635</name>
</gene>
<keyword evidence="1" id="KW-0472">Membrane</keyword>
<evidence type="ECO:0000313" key="3">
    <source>
        <dbReference type="EMBL" id="MBC5727638.1"/>
    </source>
</evidence>
<dbReference type="InterPro" id="IPR006976">
    <property type="entry name" value="VanZ-like"/>
</dbReference>
<feature type="domain" description="VanZ-like" evidence="2">
    <location>
        <begin position="15"/>
        <end position="144"/>
    </location>
</feature>
<dbReference type="Proteomes" id="UP000636755">
    <property type="component" value="Unassembled WGS sequence"/>
</dbReference>
<keyword evidence="4" id="KW-1185">Reference proteome</keyword>
<evidence type="ECO:0000259" key="2">
    <source>
        <dbReference type="Pfam" id="PF04892"/>
    </source>
</evidence>
<dbReference type="Pfam" id="PF04892">
    <property type="entry name" value="VanZ"/>
    <property type="match status" value="1"/>
</dbReference>
<keyword evidence="1" id="KW-1133">Transmembrane helix</keyword>
<name>A0ABR7HJH3_9FIRM</name>